<dbReference type="Pfam" id="PF20212">
    <property type="entry name" value="DUF6572"/>
    <property type="match status" value="1"/>
</dbReference>
<organism evidence="1 2">
    <name type="scientific">Paracidovorax citrulli (strain AAC00-1)</name>
    <name type="common">Acidovorax citrulli</name>
    <dbReference type="NCBI Taxonomy" id="397945"/>
    <lineage>
        <taxon>Bacteria</taxon>
        <taxon>Pseudomonadati</taxon>
        <taxon>Pseudomonadota</taxon>
        <taxon>Betaproteobacteria</taxon>
        <taxon>Burkholderiales</taxon>
        <taxon>Comamonadaceae</taxon>
        <taxon>Paracidovorax</taxon>
    </lineage>
</organism>
<dbReference type="STRING" id="397945.Aave_3886"/>
<dbReference type="eggNOG" id="ENOG50339IV">
    <property type="taxonomic scope" value="Bacteria"/>
</dbReference>
<evidence type="ECO:0000313" key="1">
    <source>
        <dbReference type="EMBL" id="ABM34430.1"/>
    </source>
</evidence>
<sequence>MTVENTGTVDAVGTDKETGEVRLSIVDHLHWDAEHLCLLQKKINGYLDFIVSGGIYASYPDAKGRPLVIDVYTKFRPTEGAERSLLDLTSTGGMAQPLRACENRMGRADRGHSYQPAAGRRAQVGADRDHLLRVAFAGVITLTANALWRGLRKDHQEEQFRERALSRRMREFVDQTLPI</sequence>
<reference evidence="1" key="1">
    <citation type="submission" date="2006-12" db="EMBL/GenBank/DDBJ databases">
        <title>Complete sequence of Acidovorax avenae subsp. citrulli AAC00-1.</title>
        <authorList>
            <consortium name="US DOE Joint Genome Institute"/>
            <person name="Copeland A."/>
            <person name="Lucas S."/>
            <person name="Lapidus A."/>
            <person name="Barry K."/>
            <person name="Detter J.C."/>
            <person name="Glavina del Rio T."/>
            <person name="Dalin E."/>
            <person name="Tice H."/>
            <person name="Pitluck S."/>
            <person name="Kiss H."/>
            <person name="Brettin T."/>
            <person name="Bruce D."/>
            <person name="Han C."/>
            <person name="Tapia R."/>
            <person name="Gilna P."/>
            <person name="Schmutz J."/>
            <person name="Larimer F."/>
            <person name="Land M."/>
            <person name="Hauser L."/>
            <person name="Kyrpides N."/>
            <person name="Kim E."/>
            <person name="Stahl D."/>
            <person name="Richardson P."/>
        </authorList>
    </citation>
    <scope>NUCLEOTIDE SEQUENCE</scope>
    <source>
        <strain evidence="1">AAC00-1</strain>
    </source>
</reference>
<dbReference type="Proteomes" id="UP000002596">
    <property type="component" value="Chromosome"/>
</dbReference>
<proteinExistence type="predicted"/>
<dbReference type="RefSeq" id="WP_011796917.1">
    <property type="nucleotide sequence ID" value="NC_008752.1"/>
</dbReference>
<accession>A1TTZ2</accession>
<evidence type="ECO:0000313" key="2">
    <source>
        <dbReference type="Proteomes" id="UP000002596"/>
    </source>
</evidence>
<protein>
    <submittedName>
        <fullName evidence="1">Uncharacterized protein</fullName>
    </submittedName>
</protein>
<gene>
    <name evidence="1" type="ordered locus">Aave_3886</name>
</gene>
<dbReference type="AlphaFoldDB" id="A1TTZ2"/>
<name>A1TTZ2_PARC0</name>
<dbReference type="HOGENOM" id="CLU_1500387_0_0_4"/>
<dbReference type="KEGG" id="aav:Aave_3886"/>
<dbReference type="InterPro" id="IPR046702">
    <property type="entry name" value="DUF6572"/>
</dbReference>
<dbReference type="EMBL" id="CP000512">
    <property type="protein sequence ID" value="ABM34430.1"/>
    <property type="molecule type" value="Genomic_DNA"/>
</dbReference>